<name>A0A176S4L9_9GAMM</name>
<feature type="non-terminal residue" evidence="8">
    <location>
        <position position="1"/>
    </location>
</feature>
<dbReference type="GO" id="GO:0005886">
    <property type="term" value="C:plasma membrane"/>
    <property type="evidence" value="ECO:0007669"/>
    <property type="project" value="UniProtKB-SubCell"/>
</dbReference>
<gene>
    <name evidence="8" type="ORF">THIOM_001356</name>
</gene>
<accession>A0A176S4L9</accession>
<organism evidence="8 9">
    <name type="scientific">Candidatus Thiomargarita nelsonii</name>
    <dbReference type="NCBI Taxonomy" id="1003181"/>
    <lineage>
        <taxon>Bacteria</taxon>
        <taxon>Pseudomonadati</taxon>
        <taxon>Pseudomonadota</taxon>
        <taxon>Gammaproteobacteria</taxon>
        <taxon>Thiotrichales</taxon>
        <taxon>Thiotrichaceae</taxon>
        <taxon>Thiomargarita</taxon>
    </lineage>
</organism>
<keyword evidence="4 6" id="KW-1133">Transmembrane helix</keyword>
<feature type="transmembrane region" description="Helical" evidence="6">
    <location>
        <begin position="264"/>
        <end position="287"/>
    </location>
</feature>
<dbReference type="EMBL" id="LUTY01000718">
    <property type="protein sequence ID" value="OAD22829.1"/>
    <property type="molecule type" value="Genomic_DNA"/>
</dbReference>
<evidence type="ECO:0000256" key="1">
    <source>
        <dbReference type="ARBA" id="ARBA00004651"/>
    </source>
</evidence>
<evidence type="ECO:0000256" key="5">
    <source>
        <dbReference type="ARBA" id="ARBA00023136"/>
    </source>
</evidence>
<feature type="transmembrane region" description="Helical" evidence="6">
    <location>
        <begin position="365"/>
        <end position="382"/>
    </location>
</feature>
<dbReference type="Pfam" id="PF02687">
    <property type="entry name" value="FtsX"/>
    <property type="match status" value="1"/>
</dbReference>
<dbReference type="Proteomes" id="UP000076962">
    <property type="component" value="Unassembled WGS sequence"/>
</dbReference>
<evidence type="ECO:0000259" key="7">
    <source>
        <dbReference type="Pfam" id="PF02687"/>
    </source>
</evidence>
<protein>
    <submittedName>
        <fullName evidence="8">Membrane protein containing DUF214, permase predicted</fullName>
    </submittedName>
</protein>
<comment type="caution">
    <text evidence="8">The sequence shown here is derived from an EMBL/GenBank/DDBJ whole genome shotgun (WGS) entry which is preliminary data.</text>
</comment>
<comment type="subcellular location">
    <subcellularLocation>
        <location evidence="1">Cell membrane</location>
        <topology evidence="1">Multi-pass membrane protein</topology>
    </subcellularLocation>
</comment>
<feature type="domain" description="ABC3 transporter permease C-terminal" evidence="7">
    <location>
        <begin position="270"/>
        <end position="380"/>
    </location>
</feature>
<dbReference type="InterPro" id="IPR003838">
    <property type="entry name" value="ABC3_permease_C"/>
</dbReference>
<dbReference type="AlphaFoldDB" id="A0A176S4L9"/>
<evidence type="ECO:0000256" key="3">
    <source>
        <dbReference type="ARBA" id="ARBA00022692"/>
    </source>
</evidence>
<keyword evidence="3 6" id="KW-0812">Transmembrane</keyword>
<proteinExistence type="predicted"/>
<feature type="non-terminal residue" evidence="8">
    <location>
        <position position="383"/>
    </location>
</feature>
<evidence type="ECO:0000256" key="2">
    <source>
        <dbReference type="ARBA" id="ARBA00022475"/>
    </source>
</evidence>
<sequence>VKALQEKHLPFPIPTTQSDNLACLANGTLWLEVNVGTNKELLPFRIHWQAHIPTMENLAFLFPLSTLNTLKMAKRYAINYYPEAQNNQSTRVKCLMIWGKLSDEKMTKLSACLQNPERRRYRLTLKRRLPKSWVAECASQSGIPILKEGERPSPLGIQITDEQVQKYKFQYEAEDYLIVQGNSVLKNKLGNRISDDKIDMIAVNGSYQKAFAYVENRTALSTQIETLKNFTTKQGDKAFYIPSTYEDALVRFRFIDKIMDILKWAYSPFFGLFLVILLLVQVGIVINHRKHNYGIFLSKGISNWQVRGMVLMQMTMSFAVAMFGAVVIDEGMQWWLAGELESVTTTKPYIDHIIAGQLDLLPLSIMDYLGVGIVVFGLLYILT</sequence>
<reference evidence="8 9" key="1">
    <citation type="submission" date="2016-05" db="EMBL/GenBank/DDBJ databases">
        <title>Single-cell genome of chain-forming Candidatus Thiomargarita nelsonii and comparison to other large sulfur-oxidizing bacteria.</title>
        <authorList>
            <person name="Winkel M."/>
            <person name="Salman V."/>
            <person name="Woyke T."/>
            <person name="Schulz-Vogt H."/>
            <person name="Richter M."/>
            <person name="Flood B."/>
            <person name="Bailey J."/>
            <person name="Amann R."/>
            <person name="Mussmann M."/>
        </authorList>
    </citation>
    <scope>NUCLEOTIDE SEQUENCE [LARGE SCALE GENOMIC DNA]</scope>
    <source>
        <strain evidence="8 9">THI036</strain>
    </source>
</reference>
<keyword evidence="9" id="KW-1185">Reference proteome</keyword>
<evidence type="ECO:0000256" key="4">
    <source>
        <dbReference type="ARBA" id="ARBA00022989"/>
    </source>
</evidence>
<feature type="transmembrane region" description="Helical" evidence="6">
    <location>
        <begin position="308"/>
        <end position="328"/>
    </location>
</feature>
<keyword evidence="2" id="KW-1003">Cell membrane</keyword>
<evidence type="ECO:0000313" key="8">
    <source>
        <dbReference type="EMBL" id="OAD22829.1"/>
    </source>
</evidence>
<keyword evidence="5 6" id="KW-0472">Membrane</keyword>
<evidence type="ECO:0000313" key="9">
    <source>
        <dbReference type="Proteomes" id="UP000076962"/>
    </source>
</evidence>
<evidence type="ECO:0000256" key="6">
    <source>
        <dbReference type="SAM" id="Phobius"/>
    </source>
</evidence>